<proteinExistence type="predicted"/>
<organism evidence="2 3">
    <name type="scientific">Nostoc sphaeroides CCNUC1</name>
    <dbReference type="NCBI Taxonomy" id="2653204"/>
    <lineage>
        <taxon>Bacteria</taxon>
        <taxon>Bacillati</taxon>
        <taxon>Cyanobacteriota</taxon>
        <taxon>Cyanophyceae</taxon>
        <taxon>Nostocales</taxon>
        <taxon>Nostocaceae</taxon>
        <taxon>Nostoc</taxon>
    </lineage>
</organism>
<evidence type="ECO:0000256" key="1">
    <source>
        <dbReference type="SAM" id="Phobius"/>
    </source>
</evidence>
<keyword evidence="1" id="KW-1133">Transmembrane helix</keyword>
<dbReference type="RefSeq" id="WP_152590627.1">
    <property type="nucleotide sequence ID" value="NZ_CP045226.1"/>
</dbReference>
<dbReference type="Proteomes" id="UP000326678">
    <property type="component" value="Chromosome Gxm1"/>
</dbReference>
<reference evidence="2 3" key="1">
    <citation type="submission" date="2019-10" db="EMBL/GenBank/DDBJ databases">
        <title>Genomic and transcriptomic insights into the perfect genentic adaptation of a filamentous nitrogen-fixing cyanobacterium to rice fields.</title>
        <authorList>
            <person name="Chen Z."/>
        </authorList>
    </citation>
    <scope>NUCLEOTIDE SEQUENCE [LARGE SCALE GENOMIC DNA]</scope>
    <source>
        <strain evidence="2">CCNUC1</strain>
    </source>
</reference>
<evidence type="ECO:0000313" key="3">
    <source>
        <dbReference type="Proteomes" id="UP000326678"/>
    </source>
</evidence>
<sequence length="61" mass="7038">MAPQPTHFYFLAKTYAVLDRTLTPFKQKLLTTSYYGAIAFTLYIASSTAQLRELYLSKRNL</sequence>
<feature type="transmembrane region" description="Helical" evidence="1">
    <location>
        <begin position="32"/>
        <end position="51"/>
    </location>
</feature>
<keyword evidence="1" id="KW-0812">Transmembrane</keyword>
<accession>A0A5P8W9L8</accession>
<keyword evidence="1" id="KW-0472">Membrane</keyword>
<keyword evidence="3" id="KW-1185">Reference proteome</keyword>
<dbReference type="EMBL" id="CP045226">
    <property type="protein sequence ID" value="QFS49455.1"/>
    <property type="molecule type" value="Genomic_DNA"/>
</dbReference>
<dbReference type="KEGG" id="nsh:GXM_06949"/>
<protein>
    <submittedName>
        <fullName evidence="2">Uncharacterized protein</fullName>
    </submittedName>
</protein>
<dbReference type="AlphaFoldDB" id="A0A5P8W9L8"/>
<name>A0A5P8W9L8_9NOSO</name>
<evidence type="ECO:0000313" key="2">
    <source>
        <dbReference type="EMBL" id="QFS49455.1"/>
    </source>
</evidence>
<gene>
    <name evidence="2" type="ORF">GXM_06949</name>
</gene>